<reference evidence="2 3" key="1">
    <citation type="journal article" date="2010" name="ISME J.">
        <title>Fine-scale evolution: genomic, phenotypic and ecological differentiation in two coexisting Salinibacter ruber strains.</title>
        <authorList>
            <person name="Pena A."/>
            <person name="Teeling H."/>
            <person name="Huerta-Cepas J."/>
            <person name="Santos F."/>
            <person name="Yarza P."/>
            <person name="Brito-Echeverria J."/>
            <person name="Lucio M."/>
            <person name="Schmitt-Kopplin P."/>
            <person name="Meseguer I."/>
            <person name="Schenowitz C."/>
            <person name="Dossat C."/>
            <person name="Barbe V."/>
            <person name="Dopazo J."/>
            <person name="Rossello-Mora R."/>
            <person name="Schuler M."/>
            <person name="Glockner F.O."/>
            <person name="Amann R."/>
            <person name="Gabaldon T."/>
            <person name="Anton J."/>
        </authorList>
    </citation>
    <scope>NUCLEOTIDE SEQUENCE [LARGE SCALE GENOMIC DNA]</scope>
    <source>
        <strain evidence="2 3">M8</strain>
    </source>
</reference>
<accession>D5H639</accession>
<evidence type="ECO:0000259" key="1">
    <source>
        <dbReference type="Pfam" id="PF13568"/>
    </source>
</evidence>
<protein>
    <recommendedName>
        <fullName evidence="1">Outer membrane protein beta-barrel domain-containing protein</fullName>
    </recommendedName>
</protein>
<name>D5H639_SALRM</name>
<sequence length="301" mass="31383">MTCQAALHIYPITPLTWFCRATIRVVCPQFSSPMPALRLPLSCRFLLLVGLCLQFLPSPASGQTHTSLFASALDGRRDAQTIESLRRADASTGAQSSPVDLQPGIRVGLNFATFGGDEAETIQTLLRGVPTVSETDAGRRTGFMVGGFIVADFGGLLALQPGVRYIQKGDQTAFTVRNSDGEPESGSITSKADYVEVPILARAELPEIGAVVPHVLAGPTLGFSVNTAADVTLGGESQGINVGDDLGGNAISLDFGAGADVETEAGTVTVDARFGLGLSDVPGLRFSAQNRGIMVTVGVVF</sequence>
<dbReference type="KEGG" id="srm:SRM_00573"/>
<feature type="domain" description="Outer membrane protein beta-barrel" evidence="1">
    <location>
        <begin position="94"/>
        <end position="281"/>
    </location>
</feature>
<dbReference type="TCDB" id="1.B.44.2.13">
    <property type="family name" value="the probable protein translocating porphyromonas gingivalis porin (port) family"/>
</dbReference>
<dbReference type="HOGENOM" id="CLU_924056_0_0_10"/>
<dbReference type="InterPro" id="IPR025665">
    <property type="entry name" value="Beta-barrel_OMP_2"/>
</dbReference>
<reference evidence="3" key="2">
    <citation type="submission" date="2010-04" db="EMBL/GenBank/DDBJ databases">
        <title>Genome sequence of Salinibacter ruber M8.</title>
        <authorList>
            <consortium name="Genoscope"/>
        </authorList>
    </citation>
    <scope>NUCLEOTIDE SEQUENCE [LARGE SCALE GENOMIC DNA]</scope>
    <source>
        <strain evidence="3">M8</strain>
    </source>
</reference>
<dbReference type="Proteomes" id="UP000000933">
    <property type="component" value="Chromosome"/>
</dbReference>
<evidence type="ECO:0000313" key="2">
    <source>
        <dbReference type="EMBL" id="CBH23494.1"/>
    </source>
</evidence>
<gene>
    <name evidence="2" type="ordered locus">SRM_00573</name>
</gene>
<dbReference type="Pfam" id="PF13568">
    <property type="entry name" value="OMP_b-brl_2"/>
    <property type="match status" value="1"/>
</dbReference>
<proteinExistence type="predicted"/>
<organism evidence="2 3">
    <name type="scientific">Salinibacter ruber (strain M8)</name>
    <dbReference type="NCBI Taxonomy" id="761659"/>
    <lineage>
        <taxon>Bacteria</taxon>
        <taxon>Pseudomonadati</taxon>
        <taxon>Rhodothermota</taxon>
        <taxon>Rhodothermia</taxon>
        <taxon>Rhodothermales</taxon>
        <taxon>Salinibacteraceae</taxon>
        <taxon>Salinibacter</taxon>
    </lineage>
</organism>
<evidence type="ECO:0000313" key="3">
    <source>
        <dbReference type="Proteomes" id="UP000000933"/>
    </source>
</evidence>
<dbReference type="EMBL" id="FP565814">
    <property type="protein sequence ID" value="CBH23494.1"/>
    <property type="molecule type" value="Genomic_DNA"/>
</dbReference>
<dbReference type="AlphaFoldDB" id="D5H639"/>